<dbReference type="InterPro" id="IPR015422">
    <property type="entry name" value="PyrdxlP-dep_Trfase_small"/>
</dbReference>
<dbReference type="Proteomes" id="UP001319121">
    <property type="component" value="Chromosome"/>
</dbReference>
<dbReference type="CDD" id="cd00616">
    <property type="entry name" value="AHBA_syn"/>
    <property type="match status" value="1"/>
</dbReference>
<dbReference type="InterPro" id="IPR015421">
    <property type="entry name" value="PyrdxlP-dep_Trfase_major"/>
</dbReference>
<feature type="active site" description="Proton acceptor" evidence="3">
    <location>
        <position position="173"/>
    </location>
</feature>
<dbReference type="Pfam" id="PF01041">
    <property type="entry name" value="DegT_DnrJ_EryC1"/>
    <property type="match status" value="1"/>
</dbReference>
<gene>
    <name evidence="6" type="primary">wxcK</name>
    <name evidence="6" type="ORF">FGKAn22_23120</name>
</gene>
<protein>
    <submittedName>
        <fullName evidence="6">Aminotransferase</fullName>
    </submittedName>
</protein>
<organism evidence="6 7">
    <name type="scientific">Ferrigenium kumadai</name>
    <dbReference type="NCBI Taxonomy" id="1682490"/>
    <lineage>
        <taxon>Bacteria</taxon>
        <taxon>Pseudomonadati</taxon>
        <taxon>Pseudomonadota</taxon>
        <taxon>Betaproteobacteria</taxon>
        <taxon>Nitrosomonadales</taxon>
        <taxon>Gallionellaceae</taxon>
        <taxon>Ferrigenium</taxon>
    </lineage>
</organism>
<dbReference type="AlphaFoldDB" id="A0AAN1T2C0"/>
<dbReference type="GO" id="GO:0008483">
    <property type="term" value="F:transaminase activity"/>
    <property type="evidence" value="ECO:0007669"/>
    <property type="project" value="UniProtKB-KW"/>
</dbReference>
<dbReference type="RefSeq" id="WP_212785845.1">
    <property type="nucleotide sequence ID" value="NZ_AP019536.1"/>
</dbReference>
<dbReference type="Gene3D" id="3.40.640.10">
    <property type="entry name" value="Type I PLP-dependent aspartate aminotransferase-like (Major domain)"/>
    <property type="match status" value="1"/>
</dbReference>
<keyword evidence="7" id="KW-1185">Reference proteome</keyword>
<dbReference type="GO" id="GO:0030170">
    <property type="term" value="F:pyridoxal phosphate binding"/>
    <property type="evidence" value="ECO:0007669"/>
    <property type="project" value="TreeGrafter"/>
</dbReference>
<evidence type="ECO:0000256" key="4">
    <source>
        <dbReference type="PIRSR" id="PIRSR000390-2"/>
    </source>
</evidence>
<evidence type="ECO:0000256" key="5">
    <source>
        <dbReference type="RuleBase" id="RU004508"/>
    </source>
</evidence>
<dbReference type="EMBL" id="AP019536">
    <property type="protein sequence ID" value="BBJ00620.1"/>
    <property type="molecule type" value="Genomic_DNA"/>
</dbReference>
<reference evidence="6 7" key="1">
    <citation type="submission" date="2019-03" db="EMBL/GenBank/DDBJ databases">
        <title>Complete genome sequence of Ferrigenium kumadai strain An22, a microaerophilic iron-oxidizing bacterium isolated from a paddy field soil.</title>
        <authorList>
            <person name="Watanabe T."/>
            <person name="Asakawa S."/>
        </authorList>
    </citation>
    <scope>NUCLEOTIDE SEQUENCE [LARGE SCALE GENOMIC DNA]</scope>
    <source>
        <strain evidence="6 7">An22</strain>
    </source>
</reference>
<keyword evidence="6" id="KW-0032">Aminotransferase</keyword>
<dbReference type="KEGG" id="fku:FGKAn22_23120"/>
<evidence type="ECO:0000256" key="3">
    <source>
        <dbReference type="PIRSR" id="PIRSR000390-1"/>
    </source>
</evidence>
<keyword evidence="6" id="KW-0808">Transferase</keyword>
<name>A0AAN1T2C0_9PROT</name>
<sequence>MQTELSAAIDRVLRSGWFVLGPEVSAFEAEFASYCGAKHCVSLANGTDALELALRALDIGEGKAVLTVANAGMYSTVAILAAGAKPVYAEVRPDTLLVDTADVARILEHEKIDAIIVTHLYGLLGDIRQVIELARARGIPVIEDCAQAHGAVRDGRKAGSFGDIACFSFYPTKNLGALGDGGAIVTSRDDLAGKVRQLRQYGWSGKYHAELPGGRNSRLDEMQAAVLRVMLPRLDQWNARRREIAARYSRGIEHPKVTVPAIHGDDYVAHLYVIRTPERDRLKQHLAGAGIPCDIHYPVPDYAQEACRHLFEGVDRPVTAQACGEVLTLPCFPEMADDEVDFIIARVNSW</sequence>
<dbReference type="SUPFAM" id="SSF53383">
    <property type="entry name" value="PLP-dependent transferases"/>
    <property type="match status" value="1"/>
</dbReference>
<keyword evidence="1 4" id="KW-0663">Pyridoxal phosphate</keyword>
<feature type="modified residue" description="N6-(pyridoxal phosphate)lysine" evidence="4">
    <location>
        <position position="173"/>
    </location>
</feature>
<dbReference type="PANTHER" id="PTHR30244">
    <property type="entry name" value="TRANSAMINASE"/>
    <property type="match status" value="1"/>
</dbReference>
<dbReference type="InterPro" id="IPR000653">
    <property type="entry name" value="DegT/StrS_aminotransferase"/>
</dbReference>
<evidence type="ECO:0000313" key="6">
    <source>
        <dbReference type="EMBL" id="BBJ00620.1"/>
    </source>
</evidence>
<comment type="similarity">
    <text evidence="2 5">Belongs to the DegT/DnrJ/EryC1 family.</text>
</comment>
<dbReference type="InterPro" id="IPR015424">
    <property type="entry name" value="PyrdxlP-dep_Trfase"/>
</dbReference>
<dbReference type="PANTHER" id="PTHR30244:SF36">
    <property type="entry name" value="3-OXO-GLUCOSE-6-PHOSPHATE:GLUTAMATE AMINOTRANSFERASE"/>
    <property type="match status" value="1"/>
</dbReference>
<proteinExistence type="inferred from homology"/>
<evidence type="ECO:0000256" key="1">
    <source>
        <dbReference type="ARBA" id="ARBA00022898"/>
    </source>
</evidence>
<evidence type="ECO:0000256" key="2">
    <source>
        <dbReference type="ARBA" id="ARBA00037999"/>
    </source>
</evidence>
<dbReference type="Gene3D" id="3.90.1150.10">
    <property type="entry name" value="Aspartate Aminotransferase, domain 1"/>
    <property type="match status" value="1"/>
</dbReference>
<dbReference type="PIRSF" id="PIRSF000390">
    <property type="entry name" value="PLP_StrS"/>
    <property type="match status" value="1"/>
</dbReference>
<evidence type="ECO:0000313" key="7">
    <source>
        <dbReference type="Proteomes" id="UP001319121"/>
    </source>
</evidence>
<dbReference type="GO" id="GO:0000271">
    <property type="term" value="P:polysaccharide biosynthetic process"/>
    <property type="evidence" value="ECO:0007669"/>
    <property type="project" value="TreeGrafter"/>
</dbReference>
<accession>A0AAN1T2C0</accession>